<name>A0ABD0JA17_9CAEN</name>
<keyword evidence="2" id="KW-1185">Reference proteome</keyword>
<dbReference type="EMBL" id="JACVVK020000558">
    <property type="protein sequence ID" value="KAK7466509.1"/>
    <property type="molecule type" value="Genomic_DNA"/>
</dbReference>
<evidence type="ECO:0000313" key="2">
    <source>
        <dbReference type="Proteomes" id="UP001519460"/>
    </source>
</evidence>
<evidence type="ECO:0000313" key="1">
    <source>
        <dbReference type="EMBL" id="KAK7466509.1"/>
    </source>
</evidence>
<proteinExistence type="predicted"/>
<organism evidence="1 2">
    <name type="scientific">Batillaria attramentaria</name>
    <dbReference type="NCBI Taxonomy" id="370345"/>
    <lineage>
        <taxon>Eukaryota</taxon>
        <taxon>Metazoa</taxon>
        <taxon>Spiralia</taxon>
        <taxon>Lophotrochozoa</taxon>
        <taxon>Mollusca</taxon>
        <taxon>Gastropoda</taxon>
        <taxon>Caenogastropoda</taxon>
        <taxon>Sorbeoconcha</taxon>
        <taxon>Cerithioidea</taxon>
        <taxon>Batillariidae</taxon>
        <taxon>Batillaria</taxon>
    </lineage>
</organism>
<dbReference type="Proteomes" id="UP001519460">
    <property type="component" value="Unassembled WGS sequence"/>
</dbReference>
<protein>
    <submittedName>
        <fullName evidence="1">Uncharacterized protein</fullName>
    </submittedName>
</protein>
<gene>
    <name evidence="1" type="ORF">BaRGS_00037384</name>
</gene>
<accession>A0ABD0JA17</accession>
<dbReference type="AlphaFoldDB" id="A0ABD0JA17"/>
<reference evidence="1 2" key="1">
    <citation type="journal article" date="2023" name="Sci. Data">
        <title>Genome assembly of the Korean intertidal mud-creeper Batillaria attramentaria.</title>
        <authorList>
            <person name="Patra A.K."/>
            <person name="Ho P.T."/>
            <person name="Jun S."/>
            <person name="Lee S.J."/>
            <person name="Kim Y."/>
            <person name="Won Y.J."/>
        </authorList>
    </citation>
    <scope>NUCLEOTIDE SEQUENCE [LARGE SCALE GENOMIC DNA]</scope>
    <source>
        <strain evidence="1">Wonlab-2016</strain>
    </source>
</reference>
<comment type="caution">
    <text evidence="1">The sequence shown here is derived from an EMBL/GenBank/DDBJ whole genome shotgun (WGS) entry which is preliminary data.</text>
</comment>
<sequence length="103" mass="11628">MAAPCPLLPVCSVSRGAAALLDGHRVIELKSLLCWTCGQGELLRHWFREVVVLRVAAHLPCSACLRITCSAQLVLLTAAAWFENWRVVDVHWFQCLLNRRWFG</sequence>